<gene>
    <name evidence="1" type="ORF">H9S92_03565</name>
</gene>
<reference evidence="1" key="1">
    <citation type="submission" date="2020-08" db="EMBL/GenBank/DDBJ databases">
        <title>Lewinella bacteria from marine environments.</title>
        <authorList>
            <person name="Zhong Y."/>
        </authorList>
    </citation>
    <scope>NUCLEOTIDE SEQUENCE</scope>
    <source>
        <strain evidence="1">KCTC 42187</strain>
    </source>
</reference>
<keyword evidence="1" id="KW-0808">Transferase</keyword>
<protein>
    <submittedName>
        <fullName evidence="1">CotH kinase family protein</fullName>
    </submittedName>
</protein>
<dbReference type="AlphaFoldDB" id="A0A923PK75"/>
<dbReference type="GO" id="GO:0016301">
    <property type="term" value="F:kinase activity"/>
    <property type="evidence" value="ECO:0007669"/>
    <property type="project" value="UniProtKB-KW"/>
</dbReference>
<dbReference type="EMBL" id="JACSIT010000061">
    <property type="protein sequence ID" value="MBC6993226.1"/>
    <property type="molecule type" value="Genomic_DNA"/>
</dbReference>
<dbReference type="PANTHER" id="PTHR40050:SF1">
    <property type="entry name" value="INNER SPORE COAT PROTEIN H"/>
    <property type="match status" value="1"/>
</dbReference>
<dbReference type="RefSeq" id="WP_187465343.1">
    <property type="nucleotide sequence ID" value="NZ_JACSIT010000061.1"/>
</dbReference>
<dbReference type="PANTHER" id="PTHR40050">
    <property type="entry name" value="INNER SPORE COAT PROTEIN H"/>
    <property type="match status" value="1"/>
</dbReference>
<name>A0A923PK75_9BACT</name>
<dbReference type="InterPro" id="IPR014867">
    <property type="entry name" value="Spore_coat_CotH_CotH2/3/7"/>
</dbReference>
<evidence type="ECO:0000313" key="2">
    <source>
        <dbReference type="Proteomes" id="UP000650081"/>
    </source>
</evidence>
<evidence type="ECO:0000313" key="1">
    <source>
        <dbReference type="EMBL" id="MBC6993226.1"/>
    </source>
</evidence>
<comment type="caution">
    <text evidence="1">The sequence shown here is derived from an EMBL/GenBank/DDBJ whole genome shotgun (WGS) entry which is preliminary data.</text>
</comment>
<proteinExistence type="predicted"/>
<keyword evidence="2" id="KW-1185">Reference proteome</keyword>
<sequence length="566" mass="63611">MVLSSRATIALFAPMSLVYRLAFLAILTIHCTCGRAQNVQLPGTTLAEASPQGLPPRGERPPAPGLYDLSKIVEIELTMLDENWKKKLNFWKKQNLGDRVLATLKVNGMTYDSVGVRLKGNSSYFGPAREDKKKLPFNIKVSETKKDQSIEGKYQTLKLSNLFRDPSYLREALSYAIARDYVAAPDCNFARLTVDGEYYGLYNLTESVDEQFGEDEFNSTDGLLVKCDPESKNPPPSTCPPGVGANLTYLGEDSLCYAARYEVKRSEYGWQQLINLTKALQDEKEDLGKHLNVDEALWMLAFNNALANLDSYLGLFCHNYYLFQDDSGIWRPVVWDLNLSIGGFRLVEQNKVLTDEQLATISPFLHFSDRNEDRPLILRLLDRPLYRKMYVAHLKTIYEEQMASGLYRKRAEKIRALITPFVVQEPTPLYPVETYTQNYHSSVDVQGGAVIGIEEFFKRRSEYLAAHPLLVKPTPVIADHSATRDGEQVVISLSLAAGEPAEAVWVAHRAENAGTFQYARLEPVADSNYTVALPAAQVKDYFLVAEGSISATVLPARSAREWFTVK</sequence>
<dbReference type="Proteomes" id="UP000650081">
    <property type="component" value="Unassembled WGS sequence"/>
</dbReference>
<dbReference type="Pfam" id="PF08757">
    <property type="entry name" value="CotH"/>
    <property type="match status" value="1"/>
</dbReference>
<keyword evidence="1" id="KW-0418">Kinase</keyword>
<organism evidence="1 2">
    <name type="scientific">Neolewinella lacunae</name>
    <dbReference type="NCBI Taxonomy" id="1517758"/>
    <lineage>
        <taxon>Bacteria</taxon>
        <taxon>Pseudomonadati</taxon>
        <taxon>Bacteroidota</taxon>
        <taxon>Saprospiria</taxon>
        <taxon>Saprospirales</taxon>
        <taxon>Lewinellaceae</taxon>
        <taxon>Neolewinella</taxon>
    </lineage>
</organism>
<accession>A0A923PK75</accession>